<feature type="signal peptide" evidence="1">
    <location>
        <begin position="1"/>
        <end position="15"/>
    </location>
</feature>
<keyword evidence="1" id="KW-0732">Signal</keyword>
<reference evidence="2" key="1">
    <citation type="submission" date="2014-11" db="EMBL/GenBank/DDBJ databases">
        <authorList>
            <person name="Amaro Gonzalez C."/>
        </authorList>
    </citation>
    <scope>NUCLEOTIDE SEQUENCE</scope>
</reference>
<evidence type="ECO:0000256" key="1">
    <source>
        <dbReference type="SAM" id="SignalP"/>
    </source>
</evidence>
<dbReference type="AlphaFoldDB" id="A0A0E9W9U3"/>
<sequence length="40" mass="4293">MSSALFIFWANSAVACIMSSLRTSGHCGDAVSSTYTMLQF</sequence>
<protein>
    <submittedName>
        <fullName evidence="2">Uncharacterized protein</fullName>
    </submittedName>
</protein>
<name>A0A0E9W9U3_ANGAN</name>
<feature type="chain" id="PRO_5012045588" evidence="1">
    <location>
        <begin position="16"/>
        <end position="40"/>
    </location>
</feature>
<organism evidence="2">
    <name type="scientific">Anguilla anguilla</name>
    <name type="common">European freshwater eel</name>
    <name type="synonym">Muraena anguilla</name>
    <dbReference type="NCBI Taxonomy" id="7936"/>
    <lineage>
        <taxon>Eukaryota</taxon>
        <taxon>Metazoa</taxon>
        <taxon>Chordata</taxon>
        <taxon>Craniata</taxon>
        <taxon>Vertebrata</taxon>
        <taxon>Euteleostomi</taxon>
        <taxon>Actinopterygii</taxon>
        <taxon>Neopterygii</taxon>
        <taxon>Teleostei</taxon>
        <taxon>Anguilliformes</taxon>
        <taxon>Anguillidae</taxon>
        <taxon>Anguilla</taxon>
    </lineage>
</organism>
<accession>A0A0E9W9U3</accession>
<proteinExistence type="predicted"/>
<dbReference type="EMBL" id="GBXM01021403">
    <property type="protein sequence ID" value="JAH87174.1"/>
    <property type="molecule type" value="Transcribed_RNA"/>
</dbReference>
<evidence type="ECO:0000313" key="2">
    <source>
        <dbReference type="EMBL" id="JAH87174.1"/>
    </source>
</evidence>
<reference evidence="2" key="2">
    <citation type="journal article" date="2015" name="Fish Shellfish Immunol.">
        <title>Early steps in the European eel (Anguilla anguilla)-Vibrio vulnificus interaction in the gills: Role of the RtxA13 toxin.</title>
        <authorList>
            <person name="Callol A."/>
            <person name="Pajuelo D."/>
            <person name="Ebbesson L."/>
            <person name="Teles M."/>
            <person name="MacKenzie S."/>
            <person name="Amaro C."/>
        </authorList>
    </citation>
    <scope>NUCLEOTIDE SEQUENCE</scope>
</reference>